<dbReference type="AlphaFoldDB" id="A0A4Y2LSV9"/>
<evidence type="ECO:0000256" key="1">
    <source>
        <dbReference type="SAM" id="MobiDB-lite"/>
    </source>
</evidence>
<proteinExistence type="predicted"/>
<sequence length="97" mass="11002">MLFQARPEKELIPLQGNKPIALKSHTSDPQEVRKCGQQAVRSEDERGNSVNDLKNEGCGYSFSSLSQEKLRTYRRKSFRTAISIKSMIDSCICGFFL</sequence>
<feature type="region of interest" description="Disordered" evidence="1">
    <location>
        <begin position="20"/>
        <end position="52"/>
    </location>
</feature>
<evidence type="ECO:0000313" key="2">
    <source>
        <dbReference type="EMBL" id="GBN17190.1"/>
    </source>
</evidence>
<organism evidence="2 3">
    <name type="scientific">Araneus ventricosus</name>
    <name type="common">Orbweaver spider</name>
    <name type="synonym">Epeira ventricosa</name>
    <dbReference type="NCBI Taxonomy" id="182803"/>
    <lineage>
        <taxon>Eukaryota</taxon>
        <taxon>Metazoa</taxon>
        <taxon>Ecdysozoa</taxon>
        <taxon>Arthropoda</taxon>
        <taxon>Chelicerata</taxon>
        <taxon>Arachnida</taxon>
        <taxon>Araneae</taxon>
        <taxon>Araneomorphae</taxon>
        <taxon>Entelegynae</taxon>
        <taxon>Araneoidea</taxon>
        <taxon>Araneidae</taxon>
        <taxon>Araneus</taxon>
    </lineage>
</organism>
<dbReference type="EMBL" id="BGPR01006235">
    <property type="protein sequence ID" value="GBN17190.1"/>
    <property type="molecule type" value="Genomic_DNA"/>
</dbReference>
<gene>
    <name evidence="2" type="ORF">AVEN_222386_1</name>
</gene>
<evidence type="ECO:0000313" key="3">
    <source>
        <dbReference type="Proteomes" id="UP000499080"/>
    </source>
</evidence>
<accession>A0A4Y2LSV9</accession>
<feature type="compositionally biased region" description="Basic and acidic residues" evidence="1">
    <location>
        <begin position="25"/>
        <end position="34"/>
    </location>
</feature>
<comment type="caution">
    <text evidence="2">The sequence shown here is derived from an EMBL/GenBank/DDBJ whole genome shotgun (WGS) entry which is preliminary data.</text>
</comment>
<protein>
    <submittedName>
        <fullName evidence="2">Uncharacterized protein</fullName>
    </submittedName>
</protein>
<name>A0A4Y2LSV9_ARAVE</name>
<dbReference type="Proteomes" id="UP000499080">
    <property type="component" value="Unassembled WGS sequence"/>
</dbReference>
<keyword evidence="3" id="KW-1185">Reference proteome</keyword>
<reference evidence="2 3" key="1">
    <citation type="journal article" date="2019" name="Sci. Rep.">
        <title>Orb-weaving spider Araneus ventricosus genome elucidates the spidroin gene catalogue.</title>
        <authorList>
            <person name="Kono N."/>
            <person name="Nakamura H."/>
            <person name="Ohtoshi R."/>
            <person name="Moran D.A.P."/>
            <person name="Shinohara A."/>
            <person name="Yoshida Y."/>
            <person name="Fujiwara M."/>
            <person name="Mori M."/>
            <person name="Tomita M."/>
            <person name="Arakawa K."/>
        </authorList>
    </citation>
    <scope>NUCLEOTIDE SEQUENCE [LARGE SCALE GENOMIC DNA]</scope>
</reference>